<organism evidence="13 14">
    <name type="scientific">Streptomyces prasinus</name>
    <dbReference type="NCBI Taxonomy" id="67345"/>
    <lineage>
        <taxon>Bacteria</taxon>
        <taxon>Bacillati</taxon>
        <taxon>Actinomycetota</taxon>
        <taxon>Actinomycetes</taxon>
        <taxon>Kitasatosporales</taxon>
        <taxon>Streptomycetaceae</taxon>
        <taxon>Streptomyces</taxon>
    </lineage>
</organism>
<keyword evidence="4" id="KW-0540">Nuclease</keyword>
<dbReference type="InterPro" id="IPR014001">
    <property type="entry name" value="Helicase_ATP-bd"/>
</dbReference>
<evidence type="ECO:0000256" key="11">
    <source>
        <dbReference type="SAM" id="MobiDB-lite"/>
    </source>
</evidence>
<feature type="region of interest" description="Disordered" evidence="11">
    <location>
        <begin position="443"/>
        <end position="469"/>
    </location>
</feature>
<evidence type="ECO:0000256" key="9">
    <source>
        <dbReference type="ARBA" id="ARBA00022840"/>
    </source>
</evidence>
<dbReference type="SUPFAM" id="SSF52540">
    <property type="entry name" value="P-loop containing nucleoside triphosphate hydrolases"/>
    <property type="match status" value="1"/>
</dbReference>
<sequence>MPVAGEGRRVAEQPEYVRTERPLIEQLTAMGWTHLRGGPSAGPATAPGASDRTSFETVVYADRFKAALARINPRPSDGKPWLSGAQLDHLLALVQGTAPGQGPKERGVGGNLEVTDLLRKGRNARTLPGWTKGDPEHVRLVDWDGEFGERPDTPGGGNDLLVVSQFRVERKDAAPVTPDLVLFVNGLPWVVIECKAPVVSGPQGGVRAALDDAVDQVLRYAGVDSPAAVPEFVRFAQVLVGTDRDHAETGTVTAEPRHFAPWRTVAPASEDRVREEMRKPASAALTDQEILVAGMLRPAHLLDLVRDFTTRLGSGHRTVKLVGRHQQFKAVKALTRKLEERDRKAAAGVAVSHRGGVVWHTQGSGKSLTMAFLVRHLRSRPALKSHKVVVVTDRLDLEKQIRASLAATEEKVHRAPNVPRARKYLEVDVGDVVLVTLQKAQRDDTAYDGREESLPDTVPDDDDEDGAEGEGYVQNRVANPHHHVVVLIDEAHRGQDKWQHARWRAMLPRAAFVGFTGTPVISSNRRRSEEIFGPYADTYTLRDAELDRSVVPVRYEAYAVPLDVIEQAALDARFDEKVPSDPELRAKVLRTFGRRKEILEAPSVIEAKAEHMLGHWALTALPDRFGAQIATVSRLAAVRYHTALLAARDRLVARLDALDPALIADPMAALEADDEERALLMLLPDREVLRTLEAAVVISPAGQGGSDPESWRPWITKSCQDTHIERFKKGLPPRDITADPAWNVRTHGSQPSGAGTPASGGQVWNVDLDLPADGGPPAPPDTEGGVPPETMAFLVVQSMLLTGFDAPVEQALYLDCKLSGAGLLQAVARTNRPYPAKKWGQVVDYVGIGPELARSLASYDQEHLRHVLGYRNVSVDHLQPDYEGPQPDGRGPDGDGLLLRSDAAAKALLEDLGTKVTRFLAGQNVTDPGDESQWEDFLGQRLDDPLRRGEFDERVRDFLTALNAVLPDPEALKYRQLAGQLGTLQYMARRRYLDGREQFSPRRYGAKVRRLISQHIETTGIRQRIPPVELTDPEFMERVDANADPRARCSYMTGSLKLRITAKIGGDRAGYQRFSLRLEEIIARMRDDFEQAAADLARLVGDVAAAEREPESDDGLDSRTERLVLGLLQQHAEDAVREPWPPGTDLIRAARGLTTEMSVLVRRPQIHTQVAARNRMRNELCEHLESWLAMDWDDIGDLASHLTELAVERHEYFLGYRPREEAEGGDT</sequence>
<keyword evidence="5" id="KW-0547">Nucleotide-binding</keyword>
<feature type="region of interest" description="Disordered" evidence="11">
    <location>
        <begin position="877"/>
        <end position="896"/>
    </location>
</feature>
<protein>
    <recommendedName>
        <fullName evidence="3">type I site-specific deoxyribonuclease</fullName>
        <ecNumber evidence="3">3.1.21.3</ecNumber>
    </recommendedName>
</protein>
<dbReference type="CDD" id="cd18800">
    <property type="entry name" value="SF2_C_EcoR124I-like"/>
    <property type="match status" value="1"/>
</dbReference>
<keyword evidence="14" id="KW-1185">Reference proteome</keyword>
<dbReference type="InterPro" id="IPR007409">
    <property type="entry name" value="Restrct_endonuc_type1_HsdR_N"/>
</dbReference>
<keyword evidence="8" id="KW-0378">Hydrolase</keyword>
<reference evidence="13 14" key="1">
    <citation type="submission" date="2017-09" db="EMBL/GenBank/DDBJ databases">
        <authorList>
            <person name="Lee N."/>
            <person name="Cho B.-K."/>
        </authorList>
    </citation>
    <scope>NUCLEOTIDE SEQUENCE [LARGE SCALE GENOMIC DNA]</scope>
    <source>
        <strain evidence="13 14">ATCC 13879</strain>
    </source>
</reference>
<dbReference type="PANTHER" id="PTHR30195">
    <property type="entry name" value="TYPE I SITE-SPECIFIC DEOXYRIBONUCLEASE PROTEIN SUBUNIT M AND R"/>
    <property type="match status" value="1"/>
</dbReference>
<evidence type="ECO:0000256" key="8">
    <source>
        <dbReference type="ARBA" id="ARBA00022801"/>
    </source>
</evidence>
<feature type="domain" description="Helicase ATP-binding" evidence="12">
    <location>
        <begin position="334"/>
        <end position="551"/>
    </location>
</feature>
<feature type="compositionally biased region" description="Basic and acidic residues" evidence="11">
    <location>
        <begin position="443"/>
        <end position="453"/>
    </location>
</feature>
<evidence type="ECO:0000256" key="10">
    <source>
        <dbReference type="ARBA" id="ARBA00023125"/>
    </source>
</evidence>
<dbReference type="PANTHER" id="PTHR30195:SF15">
    <property type="entry name" value="TYPE I RESTRICTION ENZYME HINDI ENDONUCLEASE SUBUNIT"/>
    <property type="match status" value="1"/>
</dbReference>
<evidence type="ECO:0000259" key="12">
    <source>
        <dbReference type="SMART" id="SM00487"/>
    </source>
</evidence>
<feature type="compositionally biased region" description="Low complexity" evidence="11">
    <location>
        <begin position="884"/>
        <end position="896"/>
    </location>
</feature>
<dbReference type="Proteomes" id="UP000326041">
    <property type="component" value="Chromosome"/>
</dbReference>
<name>A0ABX6B2X4_9ACTN</name>
<keyword evidence="7 13" id="KW-0255">Endonuclease</keyword>
<dbReference type="Gene3D" id="3.90.1570.50">
    <property type="match status" value="1"/>
</dbReference>
<evidence type="ECO:0000256" key="4">
    <source>
        <dbReference type="ARBA" id="ARBA00022722"/>
    </source>
</evidence>
<dbReference type="InterPro" id="IPR040980">
    <property type="entry name" value="SWI2_SNF2"/>
</dbReference>
<dbReference type="InterPro" id="IPR055180">
    <property type="entry name" value="HsdR_RecA-like_helicase_dom_2"/>
</dbReference>
<dbReference type="EMBL" id="CP023697">
    <property type="protein sequence ID" value="QEV08436.1"/>
    <property type="molecule type" value="Genomic_DNA"/>
</dbReference>
<evidence type="ECO:0000256" key="1">
    <source>
        <dbReference type="ARBA" id="ARBA00000851"/>
    </source>
</evidence>
<comment type="catalytic activity">
    <reaction evidence="1">
        <text>Endonucleolytic cleavage of DNA to give random double-stranded fragments with terminal 5'-phosphates, ATP is simultaneously hydrolyzed.</text>
        <dbReference type="EC" id="3.1.21.3"/>
    </reaction>
</comment>
<keyword evidence="6" id="KW-0680">Restriction system</keyword>
<comment type="similarity">
    <text evidence="2">Belongs to the HsdR family.</text>
</comment>
<evidence type="ECO:0000313" key="14">
    <source>
        <dbReference type="Proteomes" id="UP000326041"/>
    </source>
</evidence>
<feature type="compositionally biased region" description="Acidic residues" evidence="11">
    <location>
        <begin position="458"/>
        <end position="468"/>
    </location>
</feature>
<keyword evidence="10" id="KW-0238">DNA-binding</keyword>
<dbReference type="Pfam" id="PF04313">
    <property type="entry name" value="HSDR_N"/>
    <property type="match status" value="1"/>
</dbReference>
<dbReference type="SMART" id="SM00487">
    <property type="entry name" value="DEXDc"/>
    <property type="match status" value="1"/>
</dbReference>
<evidence type="ECO:0000256" key="6">
    <source>
        <dbReference type="ARBA" id="ARBA00022747"/>
    </source>
</evidence>
<dbReference type="GO" id="GO:0004519">
    <property type="term" value="F:endonuclease activity"/>
    <property type="evidence" value="ECO:0007669"/>
    <property type="project" value="UniProtKB-KW"/>
</dbReference>
<keyword evidence="9" id="KW-0067">ATP-binding</keyword>
<dbReference type="Pfam" id="PF22679">
    <property type="entry name" value="T1R_D3-like"/>
    <property type="match status" value="1"/>
</dbReference>
<dbReference type="EC" id="3.1.21.3" evidence="3"/>
<evidence type="ECO:0000256" key="3">
    <source>
        <dbReference type="ARBA" id="ARBA00012654"/>
    </source>
</evidence>
<evidence type="ECO:0000256" key="5">
    <source>
        <dbReference type="ARBA" id="ARBA00022741"/>
    </source>
</evidence>
<evidence type="ECO:0000256" key="7">
    <source>
        <dbReference type="ARBA" id="ARBA00022759"/>
    </source>
</evidence>
<dbReference type="Gene3D" id="3.40.50.300">
    <property type="entry name" value="P-loop containing nucleotide triphosphate hydrolases"/>
    <property type="match status" value="2"/>
</dbReference>
<dbReference type="CDD" id="cd22332">
    <property type="entry name" value="HsdR_N"/>
    <property type="match status" value="1"/>
</dbReference>
<accession>A0ABX6B2X4</accession>
<dbReference type="InterPro" id="IPR051268">
    <property type="entry name" value="Type-I_R_enzyme_R_subunit"/>
</dbReference>
<dbReference type="Pfam" id="PF18766">
    <property type="entry name" value="SWI2_SNF2"/>
    <property type="match status" value="1"/>
</dbReference>
<gene>
    <name evidence="13" type="ORF">CP972_24920</name>
</gene>
<evidence type="ECO:0000313" key="13">
    <source>
        <dbReference type="EMBL" id="QEV08436.1"/>
    </source>
</evidence>
<proteinExistence type="inferred from homology"/>
<dbReference type="InterPro" id="IPR027417">
    <property type="entry name" value="P-loop_NTPase"/>
</dbReference>
<evidence type="ECO:0000256" key="2">
    <source>
        <dbReference type="ARBA" id="ARBA00008598"/>
    </source>
</evidence>